<reference evidence="1" key="1">
    <citation type="submission" date="2020-05" db="EMBL/GenBank/DDBJ databases">
        <title>WGS assembly of Panicum virgatum.</title>
        <authorList>
            <person name="Lovell J.T."/>
            <person name="Jenkins J."/>
            <person name="Shu S."/>
            <person name="Juenger T.E."/>
            <person name="Schmutz J."/>
        </authorList>
    </citation>
    <scope>NUCLEOTIDE SEQUENCE</scope>
    <source>
        <strain evidence="1">AP13</strain>
    </source>
</reference>
<dbReference type="AlphaFoldDB" id="A0A8T0MSJ6"/>
<dbReference type="EMBL" id="CM029054">
    <property type="protein sequence ID" value="KAG2540067.1"/>
    <property type="molecule type" value="Genomic_DNA"/>
</dbReference>
<comment type="caution">
    <text evidence="1">The sequence shown here is derived from an EMBL/GenBank/DDBJ whole genome shotgun (WGS) entry which is preliminary data.</text>
</comment>
<sequence length="74" mass="7631">MVAVLSGPLCCAVARFDGFAGGRDGALLRPSLNRTPPAHIGSRGWPWTLPVVPGVFGCTESTLAISCEGLYEGA</sequence>
<accession>A0A8T0MSJ6</accession>
<evidence type="ECO:0000313" key="2">
    <source>
        <dbReference type="Proteomes" id="UP000823388"/>
    </source>
</evidence>
<keyword evidence="2" id="KW-1185">Reference proteome</keyword>
<evidence type="ECO:0000313" key="1">
    <source>
        <dbReference type="EMBL" id="KAG2540067.1"/>
    </source>
</evidence>
<name>A0A8T0MSJ6_PANVG</name>
<gene>
    <name evidence="1" type="ORF">PVAP13_9NG530314</name>
</gene>
<protein>
    <submittedName>
        <fullName evidence="1">Uncharacterized protein</fullName>
    </submittedName>
</protein>
<proteinExistence type="predicted"/>
<organism evidence="1 2">
    <name type="scientific">Panicum virgatum</name>
    <name type="common">Blackwell switchgrass</name>
    <dbReference type="NCBI Taxonomy" id="38727"/>
    <lineage>
        <taxon>Eukaryota</taxon>
        <taxon>Viridiplantae</taxon>
        <taxon>Streptophyta</taxon>
        <taxon>Embryophyta</taxon>
        <taxon>Tracheophyta</taxon>
        <taxon>Spermatophyta</taxon>
        <taxon>Magnoliopsida</taxon>
        <taxon>Liliopsida</taxon>
        <taxon>Poales</taxon>
        <taxon>Poaceae</taxon>
        <taxon>PACMAD clade</taxon>
        <taxon>Panicoideae</taxon>
        <taxon>Panicodae</taxon>
        <taxon>Paniceae</taxon>
        <taxon>Panicinae</taxon>
        <taxon>Panicum</taxon>
        <taxon>Panicum sect. Hiantes</taxon>
    </lineage>
</organism>
<dbReference type="Proteomes" id="UP000823388">
    <property type="component" value="Chromosome 9N"/>
</dbReference>